<feature type="compositionally biased region" description="Basic and acidic residues" evidence="1">
    <location>
        <begin position="10"/>
        <end position="21"/>
    </location>
</feature>
<gene>
    <name evidence="2" type="ORF">GALL_535400</name>
</gene>
<name>A0A1J5PI03_9ZZZZ</name>
<sequence>MVESASSRTQEADSREVDAACDRWQQQSGRRRKPCPMTVLAGGFNRSMQHTKNCVCRRSVADEAASPDLLLGDPEGPDVGAVEGRLDAAQNCPAVRSRSLVHTENFCRVRWHPSATAAPIAAGVDARRTRRDLACIGRRPLDSFNRCANRTSTIDNQSRDQPQWWARRLPRESSRQRSLGEGASPQALQAG</sequence>
<evidence type="ECO:0000313" key="2">
    <source>
        <dbReference type="EMBL" id="OIQ64907.1"/>
    </source>
</evidence>
<proteinExistence type="predicted"/>
<organism evidence="2">
    <name type="scientific">mine drainage metagenome</name>
    <dbReference type="NCBI Taxonomy" id="410659"/>
    <lineage>
        <taxon>unclassified sequences</taxon>
        <taxon>metagenomes</taxon>
        <taxon>ecological metagenomes</taxon>
    </lineage>
</organism>
<dbReference type="AlphaFoldDB" id="A0A1J5PI03"/>
<feature type="region of interest" description="Disordered" evidence="1">
    <location>
        <begin position="1"/>
        <end position="28"/>
    </location>
</feature>
<accession>A0A1J5PI03</accession>
<reference evidence="2" key="1">
    <citation type="submission" date="2016-10" db="EMBL/GenBank/DDBJ databases">
        <title>Sequence of Gallionella enrichment culture.</title>
        <authorList>
            <person name="Poehlein A."/>
            <person name="Muehling M."/>
            <person name="Daniel R."/>
        </authorList>
    </citation>
    <scope>NUCLEOTIDE SEQUENCE</scope>
</reference>
<feature type="region of interest" description="Disordered" evidence="1">
    <location>
        <begin position="152"/>
        <end position="191"/>
    </location>
</feature>
<evidence type="ECO:0000256" key="1">
    <source>
        <dbReference type="SAM" id="MobiDB-lite"/>
    </source>
</evidence>
<feature type="compositionally biased region" description="Polar residues" evidence="1">
    <location>
        <begin position="152"/>
        <end position="161"/>
    </location>
</feature>
<protein>
    <submittedName>
        <fullName evidence="2">Uncharacterized protein</fullName>
    </submittedName>
</protein>
<dbReference type="EMBL" id="MLJW01007744">
    <property type="protein sequence ID" value="OIQ64907.1"/>
    <property type="molecule type" value="Genomic_DNA"/>
</dbReference>
<comment type="caution">
    <text evidence="2">The sequence shown here is derived from an EMBL/GenBank/DDBJ whole genome shotgun (WGS) entry which is preliminary data.</text>
</comment>